<proteinExistence type="predicted"/>
<gene>
    <name evidence="1" type="ORF">J0895_10310</name>
</gene>
<keyword evidence="2" id="KW-1185">Reference proteome</keyword>
<protein>
    <submittedName>
        <fullName evidence="1">Uncharacterized protein</fullName>
    </submittedName>
</protein>
<sequence>MGLTVQASSTQWVTGSFPLKIRNKSYYIGPKALSKIKAFTPPSSGAVNLGNPLLGVFKEPMSQRAVIAPMAHRAGVLVQLTEGDKRAASGSGPFL</sequence>
<reference evidence="1 2" key="1">
    <citation type="submission" date="2021-03" db="EMBL/GenBank/DDBJ databases">
        <title>Metabolic Capacity of the Antarctic Cyanobacterium Phormidium pseudopriestleyi that Sustains Oxygenic Photosynthesis in the Presence of Hydrogen Sulfide.</title>
        <authorList>
            <person name="Lumian J.E."/>
            <person name="Jungblut A.D."/>
            <person name="Dillon M.L."/>
            <person name="Hawes I."/>
            <person name="Doran P.T."/>
            <person name="Mackey T.J."/>
            <person name="Dick G.J."/>
            <person name="Grettenberger C.L."/>
            <person name="Sumner D.Y."/>
        </authorList>
    </citation>
    <scope>NUCLEOTIDE SEQUENCE [LARGE SCALE GENOMIC DNA]</scope>
    <source>
        <strain evidence="1 2">FRX01</strain>
    </source>
</reference>
<dbReference type="EMBL" id="JAFLQW010000281">
    <property type="protein sequence ID" value="MBO0349494.1"/>
    <property type="molecule type" value="Genomic_DNA"/>
</dbReference>
<evidence type="ECO:0000313" key="1">
    <source>
        <dbReference type="EMBL" id="MBO0349494.1"/>
    </source>
</evidence>
<evidence type="ECO:0000313" key="2">
    <source>
        <dbReference type="Proteomes" id="UP000664844"/>
    </source>
</evidence>
<dbReference type="Proteomes" id="UP000664844">
    <property type="component" value="Unassembled WGS sequence"/>
</dbReference>
<accession>A0ABS3FR82</accession>
<organism evidence="1 2">
    <name type="scientific">Phormidium pseudopriestleyi FRX01</name>
    <dbReference type="NCBI Taxonomy" id="1759528"/>
    <lineage>
        <taxon>Bacteria</taxon>
        <taxon>Bacillati</taxon>
        <taxon>Cyanobacteriota</taxon>
        <taxon>Cyanophyceae</taxon>
        <taxon>Oscillatoriophycideae</taxon>
        <taxon>Oscillatoriales</taxon>
        <taxon>Oscillatoriaceae</taxon>
        <taxon>Phormidium</taxon>
    </lineage>
</organism>
<dbReference type="RefSeq" id="WP_207088018.1">
    <property type="nucleotide sequence ID" value="NZ_JAFLQW010000281.1"/>
</dbReference>
<name>A0ABS3FR82_9CYAN</name>
<comment type="caution">
    <text evidence="1">The sequence shown here is derived from an EMBL/GenBank/DDBJ whole genome shotgun (WGS) entry which is preliminary data.</text>
</comment>